<evidence type="ECO:0000313" key="1">
    <source>
        <dbReference type="EMBL" id="CEI74297.1"/>
    </source>
</evidence>
<dbReference type="AlphaFoldDB" id="A0A2P2BVB6"/>
<evidence type="ECO:0000313" key="2">
    <source>
        <dbReference type="Proteomes" id="UP000245695"/>
    </source>
</evidence>
<gene>
    <name evidence="1" type="ORF">FRIFI_2780</name>
</gene>
<accession>A0A2P2BVB6</accession>
<keyword evidence="2" id="KW-1185">Reference proteome</keyword>
<dbReference type="Proteomes" id="UP000245695">
    <property type="component" value="Chromosome 1"/>
</dbReference>
<name>A0A2P2BVB6_9FIRM</name>
<protein>
    <submittedName>
        <fullName evidence="1">Uncharacterized protein</fullName>
    </submittedName>
</protein>
<reference evidence="1 2" key="1">
    <citation type="submission" date="2014-09" db="EMBL/GenBank/DDBJ databases">
        <authorList>
            <person name="Hornung B.V."/>
        </authorList>
    </citation>
    <scope>NUCLEOTIDE SEQUENCE [LARGE SCALE GENOMIC DNA]</scope>
    <source>
        <strain evidence="1 2">FRIFI</strain>
    </source>
</reference>
<sequence length="101" mass="11766">MLHINVLYIYPKIIEINKEINLFRIIDNNIKETLVFYCKKGSNYKIMMMDTMSGENKEILGVSKIEEVGTFIKNIEESEGIIKSLNSLEDIKKYILNSKCK</sequence>
<dbReference type="KEGG" id="rhom:FRIFI_2780"/>
<dbReference type="RefSeq" id="WP_166506163.1">
    <property type="nucleotide sequence ID" value="NZ_JAKNTL010000002.1"/>
</dbReference>
<dbReference type="EMBL" id="LN650648">
    <property type="protein sequence ID" value="CEI74297.1"/>
    <property type="molecule type" value="Genomic_DNA"/>
</dbReference>
<organism evidence="1 2">
    <name type="scientific">Romboutsia hominis</name>
    <dbReference type="NCBI Taxonomy" id="1507512"/>
    <lineage>
        <taxon>Bacteria</taxon>
        <taxon>Bacillati</taxon>
        <taxon>Bacillota</taxon>
        <taxon>Clostridia</taxon>
        <taxon>Peptostreptococcales</taxon>
        <taxon>Peptostreptococcaceae</taxon>
        <taxon>Romboutsia</taxon>
    </lineage>
</organism>
<proteinExistence type="predicted"/>